<reference evidence="3" key="1">
    <citation type="submission" date="2017-06" db="EMBL/GenBank/DDBJ databases">
        <authorList>
            <person name="Varghese N."/>
            <person name="Submissions S."/>
        </authorList>
    </citation>
    <scope>NUCLEOTIDE SEQUENCE [LARGE SCALE GENOMIC DNA]</scope>
    <source>
        <strain evidence="3">DSM 137</strain>
    </source>
</reference>
<evidence type="ECO:0000313" key="2">
    <source>
        <dbReference type="EMBL" id="SNB79621.1"/>
    </source>
</evidence>
<name>A0A212S3M1_RHOAC</name>
<proteinExistence type="predicted"/>
<evidence type="ECO:0000256" key="1">
    <source>
        <dbReference type="SAM" id="MobiDB-lite"/>
    </source>
</evidence>
<dbReference type="OrthoDB" id="9773411at2"/>
<accession>A0A212S3M1</accession>
<feature type="region of interest" description="Disordered" evidence="1">
    <location>
        <begin position="1"/>
        <end position="22"/>
    </location>
</feature>
<dbReference type="AlphaFoldDB" id="A0A212S3M1"/>
<sequence>MVVQVSTSSTNPTTSNSDGSKDTIVSRDGTFWGVSYDKVDTHVTAEGFNDVTSYYKNGACVVRQINNPAGGFTLTTYDAAGAWLLAFNQNADGSYDGKHNTAGDFWGVSYASYDRAVNAKGVVVSDTYYDTCGDVLVKKTYTKVGSTVEMFDSSGQRTLVYNQNADGSHSEQHFLPGSFWGIGYASVTWKDSASDFNYENDYFDASGHEVAQQIYKTCGGFVVTTYDVSGSAAIVFNQNADGSYDGKHFVAGTHNGLDYAAYDRAFDKTGVHVADTYFGANNNILLKETFSASGATTSVDTYAADGSHDVWSATSGTFWGLSYTSRESLYDAKGFNYDIKLLDASRHVIAEKSNFCDGGWEVQLYANGGSTPTSTLYQNAWTGAGYEAVKPITNSAIADQQAYFYDASGAIQTLVSTEKGVGVRVDNYSGGVQANSQRFSANESAPLGASNQIDFFALDASKTTLAFHEDASNAFATLTLTQGHETLSFALLGQYSAGQFGLAADGHGGSLLTFTKTPALTLAA</sequence>
<dbReference type="Proteomes" id="UP000198418">
    <property type="component" value="Unassembled WGS sequence"/>
</dbReference>
<feature type="compositionally biased region" description="Low complexity" evidence="1">
    <location>
        <begin position="1"/>
        <end position="17"/>
    </location>
</feature>
<keyword evidence="3" id="KW-1185">Reference proteome</keyword>
<protein>
    <submittedName>
        <fullName evidence="2">Uncharacterized protein</fullName>
    </submittedName>
</protein>
<gene>
    <name evidence="2" type="ORF">SAMN06265338_11178</name>
</gene>
<dbReference type="EMBL" id="FYDG01000011">
    <property type="protein sequence ID" value="SNB79621.1"/>
    <property type="molecule type" value="Genomic_DNA"/>
</dbReference>
<evidence type="ECO:0000313" key="3">
    <source>
        <dbReference type="Proteomes" id="UP000198418"/>
    </source>
</evidence>
<organism evidence="2 3">
    <name type="scientific">Rhodoblastus acidophilus</name>
    <name type="common">Rhodopseudomonas acidophila</name>
    <dbReference type="NCBI Taxonomy" id="1074"/>
    <lineage>
        <taxon>Bacteria</taxon>
        <taxon>Pseudomonadati</taxon>
        <taxon>Pseudomonadota</taxon>
        <taxon>Alphaproteobacteria</taxon>
        <taxon>Hyphomicrobiales</taxon>
        <taxon>Rhodoblastaceae</taxon>
        <taxon>Rhodoblastus</taxon>
    </lineage>
</organism>